<keyword evidence="2" id="KW-0472">Membrane</keyword>
<name>A0A846XEI1_9NOCA</name>
<reference evidence="3 4" key="1">
    <citation type="submission" date="2020-04" db="EMBL/GenBank/DDBJ databases">
        <title>MicrobeNet Type strains.</title>
        <authorList>
            <person name="Nicholson A.C."/>
        </authorList>
    </citation>
    <scope>NUCLEOTIDE SEQUENCE [LARGE SCALE GENOMIC DNA]</scope>
    <source>
        <strain evidence="3 4">DSM 45078</strain>
    </source>
</reference>
<evidence type="ECO:0000313" key="4">
    <source>
        <dbReference type="Proteomes" id="UP000565715"/>
    </source>
</evidence>
<evidence type="ECO:0000313" key="3">
    <source>
        <dbReference type="EMBL" id="NKY33775.1"/>
    </source>
</evidence>
<feature type="transmembrane region" description="Helical" evidence="2">
    <location>
        <begin position="113"/>
        <end position="132"/>
    </location>
</feature>
<feature type="compositionally biased region" description="Basic and acidic residues" evidence="1">
    <location>
        <begin position="14"/>
        <end position="43"/>
    </location>
</feature>
<dbReference type="AlphaFoldDB" id="A0A846XEI1"/>
<feature type="transmembrane region" description="Helical" evidence="2">
    <location>
        <begin position="51"/>
        <end position="74"/>
    </location>
</feature>
<evidence type="ECO:0000256" key="2">
    <source>
        <dbReference type="SAM" id="Phobius"/>
    </source>
</evidence>
<dbReference type="Proteomes" id="UP000565715">
    <property type="component" value="Unassembled WGS sequence"/>
</dbReference>
<keyword evidence="2" id="KW-0812">Transmembrane</keyword>
<keyword evidence="2" id="KW-1133">Transmembrane helix</keyword>
<gene>
    <name evidence="3" type="ORF">HGA13_11890</name>
</gene>
<comment type="caution">
    <text evidence="3">The sequence shown here is derived from an EMBL/GenBank/DDBJ whole genome shotgun (WGS) entry which is preliminary data.</text>
</comment>
<evidence type="ECO:0000256" key="1">
    <source>
        <dbReference type="SAM" id="MobiDB-lite"/>
    </source>
</evidence>
<dbReference type="EMBL" id="JAAXOO010000002">
    <property type="protein sequence ID" value="NKY33775.1"/>
    <property type="molecule type" value="Genomic_DNA"/>
</dbReference>
<accession>A0A846XEI1</accession>
<keyword evidence="4" id="KW-1185">Reference proteome</keyword>
<feature type="region of interest" description="Disordered" evidence="1">
    <location>
        <begin position="1"/>
        <end position="43"/>
    </location>
</feature>
<sequence>MHDVAGDNSLGRPPLDRNRAAASRGHDSMITAKPDDGPCRRGEPARTASRWWRASIAVITLSVSVCCVAMLWLLMSDAGFPALVVTGWALVLLGALWLMIGLFGAIRYRRYRSLLFAPGAVVLTCALAWAGIPGNLGWRISGGSLERLAAGCEASAPGRYGVYTITSVVKRADGCLLYTDGGLIDPVGFAYFPRGAPGQGPPRHDGDIGYTPLEGSWYRFVQRF</sequence>
<protein>
    <submittedName>
        <fullName evidence="3">Uncharacterized protein</fullName>
    </submittedName>
</protein>
<feature type="transmembrane region" description="Helical" evidence="2">
    <location>
        <begin position="80"/>
        <end position="106"/>
    </location>
</feature>
<organism evidence="3 4">
    <name type="scientific">Nocardia speluncae</name>
    <dbReference type="NCBI Taxonomy" id="419477"/>
    <lineage>
        <taxon>Bacteria</taxon>
        <taxon>Bacillati</taxon>
        <taxon>Actinomycetota</taxon>
        <taxon>Actinomycetes</taxon>
        <taxon>Mycobacteriales</taxon>
        <taxon>Nocardiaceae</taxon>
        <taxon>Nocardia</taxon>
    </lineage>
</organism>
<dbReference type="RefSeq" id="WP_157112962.1">
    <property type="nucleotide sequence ID" value="NZ_JAAXOO010000002.1"/>
</dbReference>
<proteinExistence type="predicted"/>